<dbReference type="InterPro" id="IPR050738">
    <property type="entry name" value="Sulfatase"/>
</dbReference>
<dbReference type="InterPro" id="IPR017850">
    <property type="entry name" value="Alkaline_phosphatase_core_sf"/>
</dbReference>
<evidence type="ECO:0000256" key="1">
    <source>
        <dbReference type="ARBA" id="ARBA00008779"/>
    </source>
</evidence>
<proteinExistence type="inferred from homology"/>
<dbReference type="Gene3D" id="3.30.1120.10">
    <property type="match status" value="1"/>
</dbReference>
<evidence type="ECO:0000259" key="2">
    <source>
        <dbReference type="Pfam" id="PF00884"/>
    </source>
</evidence>
<dbReference type="EMBL" id="UINC01007773">
    <property type="protein sequence ID" value="SVA35017.1"/>
    <property type="molecule type" value="Genomic_DNA"/>
</dbReference>
<organism evidence="3">
    <name type="scientific">marine metagenome</name>
    <dbReference type="NCBI Taxonomy" id="408172"/>
    <lineage>
        <taxon>unclassified sequences</taxon>
        <taxon>metagenomes</taxon>
        <taxon>ecological metagenomes</taxon>
    </lineage>
</organism>
<dbReference type="InterPro" id="IPR000917">
    <property type="entry name" value="Sulfatase_N"/>
</dbReference>
<dbReference type="GO" id="GO:0004065">
    <property type="term" value="F:arylsulfatase activity"/>
    <property type="evidence" value="ECO:0007669"/>
    <property type="project" value="TreeGrafter"/>
</dbReference>
<dbReference type="Pfam" id="PF00884">
    <property type="entry name" value="Sulfatase"/>
    <property type="match status" value="1"/>
</dbReference>
<gene>
    <name evidence="3" type="ORF">METZ01_LOCUS87871</name>
</gene>
<dbReference type="SUPFAM" id="SSF53649">
    <property type="entry name" value="Alkaline phosphatase-like"/>
    <property type="match status" value="1"/>
</dbReference>
<protein>
    <recommendedName>
        <fullName evidence="2">Sulfatase N-terminal domain-containing protein</fullName>
    </recommendedName>
</protein>
<dbReference type="Gene3D" id="3.40.720.10">
    <property type="entry name" value="Alkaline Phosphatase, subunit A"/>
    <property type="match status" value="1"/>
</dbReference>
<dbReference type="PANTHER" id="PTHR42693:SF33">
    <property type="entry name" value="ARYLSULFATASE"/>
    <property type="match status" value="1"/>
</dbReference>
<sequence>MHRFFLITLLGLSASLTAAKPNVVILFTDDQGTLDANCYGSKDLITPNIDRLAKTGVRFTQAYAHTVCCPSRAALLTGRHPQRGGVNHWTQGDMNGPDGINMALEEVTLAEALKPAGYRTALFGKWHLGSHRDYGPKKQGFDEFFGLRDGFIDNYNHFFLHGIGFHDLYEGTKEVWAREKYFPELMVQRSLKFIEENKNRPFFLYTAFNIPHYPEQALKQHEKLYPNLKGPRKPYAAVVTTTDHYIGQIIDKLEALKLRKNTIVIFMSDNGHSMETGNRIRVDNHKSGYPKGHFYGANGGGNTGKWRGQKGSFLEGGIRVPAIISWPGKLPEGDVRSQAITAMDWFPTVLDLCGVEKPKGKLDGHSLVDMCKSPYVPSFHKVLHFQWHKKWAVREGDWKLLGQDGRDKVSLHNLADKKPEAKDYTAQKPELVTHLKKLHVAWAKDVFAK</sequence>
<comment type="similarity">
    <text evidence="1">Belongs to the sulfatase family.</text>
</comment>
<evidence type="ECO:0000313" key="3">
    <source>
        <dbReference type="EMBL" id="SVA35017.1"/>
    </source>
</evidence>
<dbReference type="AlphaFoldDB" id="A0A381V5R7"/>
<feature type="domain" description="Sulfatase N-terminal" evidence="2">
    <location>
        <begin position="21"/>
        <end position="355"/>
    </location>
</feature>
<reference evidence="3" key="1">
    <citation type="submission" date="2018-05" db="EMBL/GenBank/DDBJ databases">
        <authorList>
            <person name="Lanie J.A."/>
            <person name="Ng W.-L."/>
            <person name="Kazmierczak K.M."/>
            <person name="Andrzejewski T.M."/>
            <person name="Davidsen T.M."/>
            <person name="Wayne K.J."/>
            <person name="Tettelin H."/>
            <person name="Glass J.I."/>
            <person name="Rusch D."/>
            <person name="Podicherti R."/>
            <person name="Tsui H.-C.T."/>
            <person name="Winkler M.E."/>
        </authorList>
    </citation>
    <scope>NUCLEOTIDE SEQUENCE</scope>
</reference>
<accession>A0A381V5R7</accession>
<name>A0A381V5R7_9ZZZZ</name>
<dbReference type="PANTHER" id="PTHR42693">
    <property type="entry name" value="ARYLSULFATASE FAMILY MEMBER"/>
    <property type="match status" value="1"/>
</dbReference>